<evidence type="ECO:0000313" key="2">
    <source>
        <dbReference type="Proteomes" id="UP001297361"/>
    </source>
</evidence>
<dbReference type="InterPro" id="IPR048129">
    <property type="entry name" value="HrpD6-like"/>
</dbReference>
<evidence type="ECO:0000313" key="1">
    <source>
        <dbReference type="EMBL" id="MEC3887114.1"/>
    </source>
</evidence>
<dbReference type="NCBIfam" id="NF041505">
    <property type="entry name" value="HrpD6"/>
    <property type="match status" value="1"/>
</dbReference>
<name>A0AAJ2X1D4_XANCA</name>
<gene>
    <name evidence="1" type="primary">hrpD6</name>
    <name evidence="1" type="ORF">LLE72_004920</name>
</gene>
<comment type="caution">
    <text evidence="1">The sequence shown here is derived from an EMBL/GenBank/DDBJ whole genome shotgun (WGS) entry which is preliminary data.</text>
</comment>
<protein>
    <submittedName>
        <fullName evidence="1">HrpD6 family protein</fullName>
    </submittedName>
</protein>
<dbReference type="Proteomes" id="UP001297361">
    <property type="component" value="Unassembled WGS sequence"/>
</dbReference>
<organism evidence="1 2">
    <name type="scientific">Xanthomonas campestris pv. papavericola</name>
    <dbReference type="NCBI Taxonomy" id="487881"/>
    <lineage>
        <taxon>Bacteria</taxon>
        <taxon>Pseudomonadati</taxon>
        <taxon>Pseudomonadota</taxon>
        <taxon>Gammaproteobacteria</taxon>
        <taxon>Lysobacterales</taxon>
        <taxon>Lysobacteraceae</taxon>
        <taxon>Xanthomonas</taxon>
    </lineage>
</organism>
<accession>A0AAJ2X1D4</accession>
<dbReference type="RefSeq" id="WP_228425330.1">
    <property type="nucleotide sequence ID" value="NZ_JAJFNJ020000003.1"/>
</dbReference>
<sequence>MFDAMTDTVTQDMNKILQTKAQDVSGERLRNIEAALHATAQQIRTHWSAASDQTARNDFSVLHDGINAARNIVTHIASMP</sequence>
<reference evidence="1" key="2">
    <citation type="submission" date="2024-01" db="EMBL/GenBank/DDBJ databases">
        <title>Long-read genome sequencing of X. campestris pv. papavericola.</title>
        <authorList>
            <person name="Hussain R.M.F."/>
            <person name="Greer S."/>
            <person name="Harrison J."/>
            <person name="Grant M."/>
            <person name="Vicente J."/>
            <person name="Studholme D.J."/>
        </authorList>
    </citation>
    <scope>NUCLEOTIDE SEQUENCE</scope>
    <source>
        <strain evidence="1">NCPPB 2970</strain>
    </source>
</reference>
<dbReference type="EMBL" id="JAJFNJ020000003">
    <property type="protein sequence ID" value="MEC3887114.1"/>
    <property type="molecule type" value="Genomic_DNA"/>
</dbReference>
<proteinExistence type="predicted"/>
<reference evidence="1" key="1">
    <citation type="submission" date="2021-10" db="EMBL/GenBank/DDBJ databases">
        <authorList>
            <person name="Hussein R."/>
            <person name="Harrison J."/>
            <person name="Studholme D.J."/>
            <person name="Vicente J."/>
            <person name="Grant M."/>
        </authorList>
    </citation>
    <scope>NUCLEOTIDE SEQUENCE</scope>
    <source>
        <strain evidence="1">NCPPB 2970</strain>
    </source>
</reference>
<dbReference type="AlphaFoldDB" id="A0AAJ2X1D4"/>